<dbReference type="AlphaFoldDB" id="A0A918L4G0"/>
<dbReference type="RefSeq" id="WP_190151076.1">
    <property type="nucleotide sequence ID" value="NZ_BMTL01000018.1"/>
</dbReference>
<dbReference type="InterPro" id="IPR047789">
    <property type="entry name" value="CU044_5270-like"/>
</dbReference>
<reference evidence="3" key="2">
    <citation type="submission" date="2020-09" db="EMBL/GenBank/DDBJ databases">
        <authorList>
            <person name="Sun Q."/>
            <person name="Ohkuma M."/>
        </authorList>
    </citation>
    <scope>NUCLEOTIDE SEQUENCE</scope>
    <source>
        <strain evidence="3">JCM 4386</strain>
    </source>
</reference>
<feature type="region of interest" description="Disordered" evidence="1">
    <location>
        <begin position="1"/>
        <end position="20"/>
    </location>
</feature>
<name>A0A918L4G0_9ACTN</name>
<evidence type="ECO:0008006" key="5">
    <source>
        <dbReference type="Google" id="ProtNLM"/>
    </source>
</evidence>
<evidence type="ECO:0000313" key="3">
    <source>
        <dbReference type="EMBL" id="GGS01007.1"/>
    </source>
</evidence>
<organism evidence="3 4">
    <name type="scientific">Streptomyces humidus</name>
    <dbReference type="NCBI Taxonomy" id="52259"/>
    <lineage>
        <taxon>Bacteria</taxon>
        <taxon>Bacillati</taxon>
        <taxon>Actinomycetota</taxon>
        <taxon>Actinomycetes</taxon>
        <taxon>Kitasatosporales</taxon>
        <taxon>Streptomycetaceae</taxon>
        <taxon>Streptomyces</taxon>
    </lineage>
</organism>
<comment type="caution">
    <text evidence="3">The sequence shown here is derived from an EMBL/GenBank/DDBJ whole genome shotgun (WGS) entry which is preliminary data.</text>
</comment>
<evidence type="ECO:0000256" key="2">
    <source>
        <dbReference type="SAM" id="Phobius"/>
    </source>
</evidence>
<reference evidence="3" key="1">
    <citation type="journal article" date="2014" name="Int. J. Syst. Evol. Microbiol.">
        <title>Complete genome sequence of Corynebacterium casei LMG S-19264T (=DSM 44701T), isolated from a smear-ripened cheese.</title>
        <authorList>
            <consortium name="US DOE Joint Genome Institute (JGI-PGF)"/>
            <person name="Walter F."/>
            <person name="Albersmeier A."/>
            <person name="Kalinowski J."/>
            <person name="Ruckert C."/>
        </authorList>
    </citation>
    <scope>NUCLEOTIDE SEQUENCE</scope>
    <source>
        <strain evidence="3">JCM 4386</strain>
    </source>
</reference>
<protein>
    <recommendedName>
        <fullName evidence="5">CU044_5270 family protein</fullName>
    </recommendedName>
</protein>
<evidence type="ECO:0000256" key="1">
    <source>
        <dbReference type="SAM" id="MobiDB-lite"/>
    </source>
</evidence>
<keyword evidence="2" id="KW-0812">Transmembrane</keyword>
<proteinExistence type="predicted"/>
<gene>
    <name evidence="3" type="ORF">GCM10010269_44980</name>
</gene>
<dbReference type="EMBL" id="BMTL01000018">
    <property type="protein sequence ID" value="GGS01007.1"/>
    <property type="molecule type" value="Genomic_DNA"/>
</dbReference>
<accession>A0A918L4G0</accession>
<keyword evidence="2" id="KW-0472">Membrane</keyword>
<dbReference type="Proteomes" id="UP000606194">
    <property type="component" value="Unassembled WGS sequence"/>
</dbReference>
<keyword evidence="4" id="KW-1185">Reference proteome</keyword>
<evidence type="ECO:0000313" key="4">
    <source>
        <dbReference type="Proteomes" id="UP000606194"/>
    </source>
</evidence>
<dbReference type="NCBIfam" id="NF038083">
    <property type="entry name" value="CU044_5270_fam"/>
    <property type="match status" value="1"/>
</dbReference>
<feature type="transmembrane region" description="Helical" evidence="2">
    <location>
        <begin position="74"/>
        <end position="93"/>
    </location>
</feature>
<keyword evidence="2" id="KW-1133">Transmembrane helix</keyword>
<sequence>MNASPSHRPHPAEWTETQSLLPSAERDLPAGRHQFHKEQMMARIHEDLRTSSRPSGTSPVAPVKRSNPFLRRTILLPAAAFALAGAVAGGLALTGGGTHGGKTALATGPALTTRFGVADAKGAPQLLERISLAAADTSAPTPRKGQYIYIASKVADSYIKTVGDKSEVVSDELHSRQVWNSLDGRDGWLIEAGKTSDKGITLKSDTPFSGAYNALAGLPTDPDALLQRIYRESDAVRDPEVPRDQAAFVAIGDLLNASYPPAEVGAALYKAAAKIPGVVSVDDAVDATGRHGVAIAREDSGNGERIEWIFDKKTLRFLGERIVVVKATADNPLKVGTVTHTSAITERAVVDANKQLPGQAS</sequence>